<keyword evidence="1" id="KW-0175">Coiled coil</keyword>
<organism evidence="3 4">
    <name type="scientific">Actinoplanes italicus</name>
    <dbReference type="NCBI Taxonomy" id="113567"/>
    <lineage>
        <taxon>Bacteria</taxon>
        <taxon>Bacillati</taxon>
        <taxon>Actinomycetota</taxon>
        <taxon>Actinomycetes</taxon>
        <taxon>Micromonosporales</taxon>
        <taxon>Micromonosporaceae</taxon>
        <taxon>Actinoplanes</taxon>
    </lineage>
</organism>
<dbReference type="Proteomes" id="UP000239415">
    <property type="component" value="Unassembled WGS sequence"/>
</dbReference>
<evidence type="ECO:0000256" key="1">
    <source>
        <dbReference type="SAM" id="Coils"/>
    </source>
</evidence>
<accession>A0A2T0JIC6</accession>
<dbReference type="EMBL" id="PVMZ01000042">
    <property type="protein sequence ID" value="PRX07355.1"/>
    <property type="molecule type" value="Genomic_DNA"/>
</dbReference>
<evidence type="ECO:0000256" key="2">
    <source>
        <dbReference type="SAM" id="MobiDB-lite"/>
    </source>
</evidence>
<sequence length="201" mass="22521">MSKTVEQIVAEGRLPEETVKICLRADLVAEHERLDTELERLLETPVLKFGGDPRRAQLAEQIRALEEQMAESTIEFRMRAMPKRRWRRLVAEHPPRRTPDDEVDPRDDRGVNSETFLPAIVKASTVEPVLSDEAWLGLLGHTETEAEALEAAGKADEVQDGKLSSRQHELLQNAAWNINRDAVAVPFSPAASRLTQSSAAR</sequence>
<evidence type="ECO:0000313" key="4">
    <source>
        <dbReference type="Proteomes" id="UP000239415"/>
    </source>
</evidence>
<name>A0A2T0JIC6_9ACTN</name>
<protein>
    <submittedName>
        <fullName evidence="3">Uncharacterized protein</fullName>
    </submittedName>
</protein>
<dbReference type="AlphaFoldDB" id="A0A2T0JIC6"/>
<comment type="caution">
    <text evidence="3">The sequence shown here is derived from an EMBL/GenBank/DDBJ whole genome shotgun (WGS) entry which is preliminary data.</text>
</comment>
<feature type="region of interest" description="Disordered" evidence="2">
    <location>
        <begin position="90"/>
        <end position="110"/>
    </location>
</feature>
<dbReference type="OrthoDB" id="4227082at2"/>
<dbReference type="RefSeq" id="WP_106330921.1">
    <property type="nucleotide sequence ID" value="NZ_BOMO01000163.1"/>
</dbReference>
<reference evidence="3 4" key="1">
    <citation type="submission" date="2018-03" db="EMBL/GenBank/DDBJ databases">
        <title>Genomic Encyclopedia of Archaeal and Bacterial Type Strains, Phase II (KMG-II): from individual species to whole genera.</title>
        <authorList>
            <person name="Goeker M."/>
        </authorList>
    </citation>
    <scope>NUCLEOTIDE SEQUENCE [LARGE SCALE GENOMIC DNA]</scope>
    <source>
        <strain evidence="3 4">DSM 43146</strain>
    </source>
</reference>
<keyword evidence="4" id="KW-1185">Reference proteome</keyword>
<evidence type="ECO:0000313" key="3">
    <source>
        <dbReference type="EMBL" id="PRX07355.1"/>
    </source>
</evidence>
<gene>
    <name evidence="3" type="ORF">CLV67_14230</name>
</gene>
<feature type="coiled-coil region" evidence="1">
    <location>
        <begin position="24"/>
        <end position="75"/>
    </location>
</feature>
<proteinExistence type="predicted"/>